<dbReference type="EMBL" id="AP014612">
    <property type="protein sequence ID" value="BAQ23716.1"/>
    <property type="molecule type" value="Genomic_DNA"/>
</dbReference>
<dbReference type="Pfam" id="PF08840">
    <property type="entry name" value="BAAT_C"/>
    <property type="match status" value="1"/>
</dbReference>
<evidence type="ECO:0000313" key="3">
    <source>
        <dbReference type="Proteomes" id="UP000217758"/>
    </source>
</evidence>
<dbReference type="PANTHER" id="PTHR10824:SF4">
    <property type="entry name" value="ACYL-COENZYME A THIOESTERASE 1-LIKE"/>
    <property type="match status" value="1"/>
</dbReference>
<dbReference type="GO" id="GO:0006637">
    <property type="term" value="P:acyl-CoA metabolic process"/>
    <property type="evidence" value="ECO:0007669"/>
    <property type="project" value="TreeGrafter"/>
</dbReference>
<dbReference type="KEGG" id="strg:SRT_04550"/>
<feature type="domain" description="BAAT/Acyl-CoA thioester hydrolase C-terminal" evidence="1">
    <location>
        <begin position="128"/>
        <end position="297"/>
    </location>
</feature>
<dbReference type="Gene3D" id="3.40.50.1820">
    <property type="entry name" value="alpha/beta hydrolase"/>
    <property type="match status" value="1"/>
</dbReference>
<name>A0A1L7LHR0_9STRE</name>
<dbReference type="GO" id="GO:0047617">
    <property type="term" value="F:fatty acyl-CoA hydrolase activity"/>
    <property type="evidence" value="ECO:0007669"/>
    <property type="project" value="TreeGrafter"/>
</dbReference>
<reference evidence="2 3" key="1">
    <citation type="journal article" date="2016" name="Microbiol. Immunol.">
        <title>Complete genome sequence of Streptococcus troglodytae TKU31 isolated from the oral cavity of a chimpanzee (Pan troglodytes).</title>
        <authorList>
            <person name="Okamoto M."/>
            <person name="Naito M."/>
            <person name="Miyanohara M."/>
            <person name="Imai S."/>
            <person name="Nomura Y."/>
            <person name="Saito W."/>
            <person name="Momoi Y."/>
            <person name="Takada K."/>
            <person name="Miyabe-Nishiwaki T."/>
            <person name="Tomonaga M."/>
            <person name="Hanada N."/>
        </authorList>
    </citation>
    <scope>NUCLEOTIDE SEQUENCE [LARGE SCALE GENOMIC DNA]</scope>
    <source>
        <strain evidence="3">TKU 31</strain>
    </source>
</reference>
<evidence type="ECO:0000259" key="1">
    <source>
        <dbReference type="Pfam" id="PF08840"/>
    </source>
</evidence>
<proteinExistence type="predicted"/>
<organism evidence="2 3">
    <name type="scientific">Streptococcus troglodytae</name>
    <dbReference type="NCBI Taxonomy" id="1111760"/>
    <lineage>
        <taxon>Bacteria</taxon>
        <taxon>Bacillati</taxon>
        <taxon>Bacillota</taxon>
        <taxon>Bacilli</taxon>
        <taxon>Lactobacillales</taxon>
        <taxon>Streptococcaceae</taxon>
        <taxon>Streptococcus</taxon>
    </lineage>
</organism>
<dbReference type="AlphaFoldDB" id="A0A1L7LHR0"/>
<dbReference type="PANTHER" id="PTHR10824">
    <property type="entry name" value="ACYL-COENZYME A THIOESTERASE-RELATED"/>
    <property type="match status" value="1"/>
</dbReference>
<dbReference type="GO" id="GO:0006631">
    <property type="term" value="P:fatty acid metabolic process"/>
    <property type="evidence" value="ECO:0007669"/>
    <property type="project" value="TreeGrafter"/>
</dbReference>
<dbReference type="InterPro" id="IPR014940">
    <property type="entry name" value="BAAT_C"/>
</dbReference>
<gene>
    <name evidence="2" type="ORF">SRT_04550</name>
</gene>
<dbReference type="Proteomes" id="UP000217758">
    <property type="component" value="Chromosome"/>
</dbReference>
<protein>
    <submittedName>
        <fullName evidence="2">Acyl-CoA thioesterase</fullName>
    </submittedName>
</protein>
<dbReference type="RefSeq" id="WP_128832918.1">
    <property type="nucleotide sequence ID" value="NZ_AP014612.1"/>
</dbReference>
<dbReference type="InterPro" id="IPR029058">
    <property type="entry name" value="AB_hydrolase_fold"/>
</dbReference>
<dbReference type="SUPFAM" id="SSF53474">
    <property type="entry name" value="alpha/beta-Hydrolases"/>
    <property type="match status" value="1"/>
</dbReference>
<sequence length="341" mass="38118">MIIAVCLGILLVIILGVLFIFIMRAVHNFKYSSQGIANTPDYYANPSKLSLYKTDIAGLTIEHVTGDYLNGFRIIPDNITYKGIIVTFGGSDGTPAYEQAVQLAQEGYQVLALFFFGMPNQHPTLAEVPVEYYQEIESYISQHFSQPDMITVIGTSKGAEYALLLASLYDSIDNVVLYAPSSHIYAGLDFRNYSSSWSQNNKALPYLDVRSENSLKLFYNFLIKTPISYYHTYKQALDKDKNSEEKRIKVEKTKANLLIFAGAKDAMWPSAESAKLIAKHHPKQTQVIIYKEAGHLFAGDGIIGSHGIYLSVGGNQTANEAAKKDSDQRLKEQLNLWHNYG</sequence>
<accession>A0A1L7LHR0</accession>
<keyword evidence="3" id="KW-1185">Reference proteome</keyword>
<evidence type="ECO:0000313" key="2">
    <source>
        <dbReference type="EMBL" id="BAQ23716.1"/>
    </source>
</evidence>